<gene>
    <name evidence="2" type="ORF">CWATWH0003_2198</name>
</gene>
<reference evidence="2 3" key="1">
    <citation type="journal article" date="2011" name="Front. Microbiol.">
        <title>Two Strains of Crocosphaera watsonii with Highly Conserved Genomes are Distinguished by Strain-Specific Features.</title>
        <authorList>
            <person name="Bench S.R."/>
            <person name="Ilikchyan I.N."/>
            <person name="Tripp H.J."/>
            <person name="Zehr J.P."/>
        </authorList>
    </citation>
    <scope>NUCLEOTIDE SEQUENCE [LARGE SCALE GENOMIC DNA]</scope>
    <source>
        <strain evidence="2 3">WH 0003</strain>
    </source>
</reference>
<proteinExistence type="predicted"/>
<dbReference type="Proteomes" id="UP000003477">
    <property type="component" value="Unassembled WGS sequence"/>
</dbReference>
<name>G5J3X5_CROWT</name>
<organism evidence="2 3">
    <name type="scientific">Crocosphaera watsonii WH 0003</name>
    <dbReference type="NCBI Taxonomy" id="423471"/>
    <lineage>
        <taxon>Bacteria</taxon>
        <taxon>Bacillati</taxon>
        <taxon>Cyanobacteriota</taxon>
        <taxon>Cyanophyceae</taxon>
        <taxon>Oscillatoriophycideae</taxon>
        <taxon>Chroococcales</taxon>
        <taxon>Aphanothecaceae</taxon>
        <taxon>Crocosphaera</taxon>
    </lineage>
</organism>
<evidence type="ECO:0000313" key="3">
    <source>
        <dbReference type="Proteomes" id="UP000003477"/>
    </source>
</evidence>
<comment type="caution">
    <text evidence="2">The sequence shown here is derived from an EMBL/GenBank/DDBJ whole genome shotgun (WGS) entry which is preliminary data.</text>
</comment>
<dbReference type="RefSeq" id="WP_007305167.1">
    <property type="nucleotide sequence ID" value="NZ_AESD01000333.1"/>
</dbReference>
<dbReference type="EMBL" id="AESD01000333">
    <property type="protein sequence ID" value="EHJ13124.1"/>
    <property type="molecule type" value="Genomic_DNA"/>
</dbReference>
<dbReference type="AlphaFoldDB" id="G5J3X5"/>
<sequence>MNTIDLLTQKIRLLPPDKQEEVLDFIEFLMIKYQPETSRKSAEELAIERMKDLDDPDNPDKWETVVDIGDEIDVESSLENLRKRGYKVKVSSESQSSC</sequence>
<dbReference type="InterPro" id="IPR018739">
    <property type="entry name" value="DUF2281"/>
</dbReference>
<dbReference type="GeneID" id="88765911"/>
<evidence type="ECO:0000313" key="2">
    <source>
        <dbReference type="EMBL" id="EHJ13124.1"/>
    </source>
</evidence>
<dbReference type="PATRIC" id="fig|423471.3.peg.2063"/>
<dbReference type="Pfam" id="PF10047">
    <property type="entry name" value="DUF2281"/>
    <property type="match status" value="1"/>
</dbReference>
<protein>
    <recommendedName>
        <fullName evidence="1">DUF2281 domain-containing protein</fullName>
    </recommendedName>
</protein>
<accession>G5J3X5</accession>
<evidence type="ECO:0000259" key="1">
    <source>
        <dbReference type="Pfam" id="PF10047"/>
    </source>
</evidence>
<feature type="domain" description="DUF2281" evidence="1">
    <location>
        <begin position="7"/>
        <end position="41"/>
    </location>
</feature>